<keyword evidence="3" id="KW-1185">Reference proteome</keyword>
<dbReference type="InterPro" id="IPR013783">
    <property type="entry name" value="Ig-like_fold"/>
</dbReference>
<feature type="domain" description="HYR-like" evidence="1">
    <location>
        <begin position="1020"/>
        <end position="1089"/>
    </location>
</feature>
<protein>
    <submittedName>
        <fullName evidence="2">Gliding motility-associated C-terminal domain-containing protein</fullName>
    </submittedName>
</protein>
<dbReference type="InterPro" id="IPR057078">
    <property type="entry name" value="HYR-4C"/>
</dbReference>
<feature type="domain" description="HYR-like" evidence="1">
    <location>
        <begin position="1447"/>
        <end position="1518"/>
    </location>
</feature>
<dbReference type="InterPro" id="IPR026341">
    <property type="entry name" value="T9SS_type_B"/>
</dbReference>
<dbReference type="NCBIfam" id="TIGR04131">
    <property type="entry name" value="Bac_Flav_CTERM"/>
    <property type="match status" value="1"/>
</dbReference>
<gene>
    <name evidence="2" type="ORF">Q4Q35_16960</name>
</gene>
<accession>A0ABT8WEP6</accession>
<reference evidence="2" key="1">
    <citation type="submission" date="2023-07" db="EMBL/GenBank/DDBJ databases">
        <title>Two novel species in the genus Flavivirga.</title>
        <authorList>
            <person name="Kwon K."/>
        </authorList>
    </citation>
    <scope>NUCLEOTIDE SEQUENCE</scope>
    <source>
        <strain evidence="2">KCTC 52353</strain>
    </source>
</reference>
<organism evidence="2 3">
    <name type="scientific">Flavivirga aquimarina</name>
    <dbReference type="NCBI Taxonomy" id="2027862"/>
    <lineage>
        <taxon>Bacteria</taxon>
        <taxon>Pseudomonadati</taxon>
        <taxon>Bacteroidota</taxon>
        <taxon>Flavobacteriia</taxon>
        <taxon>Flavobacteriales</taxon>
        <taxon>Flavobacteriaceae</taxon>
        <taxon>Flavivirga</taxon>
    </lineage>
</organism>
<dbReference type="Proteomes" id="UP001176883">
    <property type="component" value="Unassembled WGS sequence"/>
</dbReference>
<dbReference type="Pfam" id="PF13585">
    <property type="entry name" value="CHU_C"/>
    <property type="match status" value="1"/>
</dbReference>
<dbReference type="RefSeq" id="WP_303279214.1">
    <property type="nucleotide sequence ID" value="NZ_JAUOEK010000155.1"/>
</dbReference>
<name>A0ABT8WEP6_9FLAO</name>
<evidence type="ECO:0000313" key="2">
    <source>
        <dbReference type="EMBL" id="MDO5971499.1"/>
    </source>
</evidence>
<evidence type="ECO:0000259" key="1">
    <source>
        <dbReference type="Pfam" id="PF23237"/>
    </source>
</evidence>
<dbReference type="Pfam" id="PF23237">
    <property type="entry name" value="HYR_4C"/>
    <property type="match status" value="2"/>
</dbReference>
<dbReference type="EMBL" id="JAUOEK010000155">
    <property type="protein sequence ID" value="MDO5971499.1"/>
    <property type="molecule type" value="Genomic_DNA"/>
</dbReference>
<proteinExistence type="predicted"/>
<evidence type="ECO:0000313" key="3">
    <source>
        <dbReference type="Proteomes" id="UP001176883"/>
    </source>
</evidence>
<comment type="caution">
    <text evidence="2">The sequence shown here is derived from an EMBL/GenBank/DDBJ whole genome shotgun (WGS) entry which is preliminary data.</text>
</comment>
<dbReference type="Gene3D" id="2.60.40.10">
    <property type="entry name" value="Immunoglobulins"/>
    <property type="match status" value="2"/>
</dbReference>
<sequence length="1801" mass="190776">MKKLYTTIKALLYKNHKFLIMAIIITSTVLSSYGQVMVEFTPRASTTPPSSTMYNVKGDFIMVGNTNITMVNYSDGGSNFSDVRYVDVDGAAVPGNTTFNSSSATINFSTENGAIPECSNIIYAGLYWTGRAFGDVESDSDTFQVTKNGITKTLDKRKVSIKGPASSNYTELTASPSNIYYPSNTDGNMYSAYTEVTDYVINNGIGEYFVANVATREGNSSDGIGYYGGWGMVVIYENSKMNWRDITVFDGHAYVTNGVADFTIDVNGFNAVQSGDVNLKLGLMAGEGDVPWDGDTFEIIIPDGDDDPNNLATLNNNSYQLLSHSGNTTDNFFNSSIVTGGNYRNPSEDNNTGLDIAMFNIDNTGNNIIPNNKTFTRFRYGSTLDTYIIFNVTFAVDAYIPEPEGVLTNTSINGTPPSGTNTSLEPDENADYIIQIKNTGTEATNNTVITIPLPDSVNQNDLNIDFHVYPPFTTTNVPVFNNTIGTNGAIEWNLGTLPVPTDPDTVLADISFTLTVTTDCSILTDPSFDPNVSVNGTISGVGATSNLPFDVPLIQGYETSGPCIGDPIPAPSLINIEYLDYINEAPTASNPTPINVECIDNVPLPDVVVVTDEADNSGIAPIVAHVSDISDGNTCPEIITRTYSVTDDCGNFINVTQTITVNDITLPTVSGTITESTVEGCTATDATAPVNTVAALEALGLAIADNCTTDANLVVTSSDSATGTCPIVVTRTYTITDECSNFITVTQTINVNDTTLPTVSGSITESTVEGCTATDATTPVNTVAALEALGLVITDNCTTDANLVVTSSDSETGTCPIVLTRTYTITDECGNFITATQTINVNDITLPTVSGSIAESTVEGCTATDATTPVNTVAALEALGLAIADNCTTDANLVVTNSDSATGTCPIVVTRTYTITDDCGNFVTASQTINVQDTTLPTASNPANITVPGGPAPAPDVTVVTDEADNCTAANDIVVAHVSDVSDNGNCPETITRTYSVTDECGNSINVTQTIFITDPILPTASNPADINVQCIDDVPAVDITVVTDEADNQGTPVVAHVSDVSDGNSCPETITRTYSVTDICNNQILVTQNIIINDTTLPTVSGSIAESTVEGCTATDATTPVNTVAALEALGLAIADNCTTDANLVVTNSDSATGTCPIVVTRTYTITDDCGNFVTASQTINVNDTTLPTASNLADINVQCLADVPSPDINVITDAADNCTTNPIVVFVSDVSDNNTCAETITRTYSVTDDCGNTINVIQSIIINDTTPPVLTLPANQTAECSDDLTPIAFGTATATDNCDANPDITYEDFTEDGICSGTFKIIRTWTATDSCGNSVSADQEISTADTTAPRVLGNIAELVVEGCSVTDAPTPVTSIVELEGLGLTITDNCSDNTDLTVISSDESEGSCPIVITRSYTIIDTCNNPITITRKINIVDTTPPVFSSLPTNSNVECGDDLTPNTLGTAIATDDCGTPPNVSFNDVITNNSSCLGNYIIARTWTATDACGLTTTHTQVITVQDTTAPVPTTTFEETLDVSCTDIPDAPELTFTDNCSTNIIVVFNETNSFDENVFVDYEIVRTWTVRDECDNEEVYTQTLQVALDEVITDVVAPDWCYDEGMIDMNSLLEDGLNTNGTWELLEGDPAATLNGNIFDPTKLELSLDFLPESGGIDYTFRYTTTDEGCISITEITMNVHADCVVLPCGENDVIVSKAVTPNGDAYNEFFEISGIELCGFQYEIQIFNRWGALIYESDNYQNDWNGTTSSGSVGAAGKVPNGTYYYIIKLLNSGLNPITGPVYLGTK</sequence>